<evidence type="ECO:0000313" key="2">
    <source>
        <dbReference type="Proteomes" id="UP001183420"/>
    </source>
</evidence>
<keyword evidence="2" id="KW-1185">Reference proteome</keyword>
<sequence>MRSRTWLLGGIAAVVVLGGAGGVYLALDDEPTRSEELAAEGYFLAAEHQGTEIWLRETEAAGGQRQMAFETVGGPVGCGDTGPLVDPSIDTPDTPNGHYVECSVASEGDSLMLALVPLDTRAGNAQLESGEEVPIEVYDIPRDDWPASLAVATARSDDGFRPIVTDLE</sequence>
<comment type="caution">
    <text evidence="1">The sequence shown here is derived from an EMBL/GenBank/DDBJ whole genome shotgun (WGS) entry which is preliminary data.</text>
</comment>
<dbReference type="RefSeq" id="WP_311599987.1">
    <property type="nucleotide sequence ID" value="NZ_JAVREM010000022.1"/>
</dbReference>
<organism evidence="1 2">
    <name type="scientific">Streptomyces millisiae</name>
    <dbReference type="NCBI Taxonomy" id="3075542"/>
    <lineage>
        <taxon>Bacteria</taxon>
        <taxon>Bacillati</taxon>
        <taxon>Actinomycetota</taxon>
        <taxon>Actinomycetes</taxon>
        <taxon>Kitasatosporales</taxon>
        <taxon>Streptomycetaceae</taxon>
        <taxon>Streptomyces</taxon>
    </lineage>
</organism>
<dbReference type="EMBL" id="JAVREM010000022">
    <property type="protein sequence ID" value="MDT0320220.1"/>
    <property type="molecule type" value="Genomic_DNA"/>
</dbReference>
<protein>
    <submittedName>
        <fullName evidence="1">Uncharacterized protein</fullName>
    </submittedName>
</protein>
<dbReference type="Proteomes" id="UP001183420">
    <property type="component" value="Unassembled WGS sequence"/>
</dbReference>
<evidence type="ECO:0000313" key="1">
    <source>
        <dbReference type="EMBL" id="MDT0320220.1"/>
    </source>
</evidence>
<name>A0ABU2LRK2_9ACTN</name>
<proteinExistence type="predicted"/>
<accession>A0ABU2LRK2</accession>
<reference evidence="2" key="1">
    <citation type="submission" date="2023-07" db="EMBL/GenBank/DDBJ databases">
        <title>30 novel species of actinomycetes from the DSMZ collection.</title>
        <authorList>
            <person name="Nouioui I."/>
        </authorList>
    </citation>
    <scope>NUCLEOTIDE SEQUENCE [LARGE SCALE GENOMIC DNA]</scope>
    <source>
        <strain evidence="2">DSM 44918</strain>
    </source>
</reference>
<gene>
    <name evidence="1" type="ORF">RNC47_17945</name>
</gene>